<dbReference type="HOGENOM" id="CLU_2750183_0_0_7"/>
<organism evidence="1 2">
    <name type="scientific">Campylobacter ureolyticus ACS-301-V-Sch3b</name>
    <dbReference type="NCBI Taxonomy" id="883165"/>
    <lineage>
        <taxon>Bacteria</taxon>
        <taxon>Pseudomonadati</taxon>
        <taxon>Campylobacterota</taxon>
        <taxon>Epsilonproteobacteria</taxon>
        <taxon>Campylobacterales</taxon>
        <taxon>Campylobacteraceae</taxon>
        <taxon>Campylobacter</taxon>
    </lineage>
</organism>
<keyword evidence="2" id="KW-1185">Reference proteome</keyword>
<dbReference type="AlphaFoldDB" id="S3XG23"/>
<proteinExistence type="predicted"/>
<sequence>MNNTNLIYTYGNSYKVEIIRETFFANQLKQSHKVNIPKQGDFIVDDKFTFEIGGAKNDSNKLKTFQILLL</sequence>
<dbReference type="PATRIC" id="fig|883165.3.peg.584"/>
<dbReference type="EMBL" id="AGYD01000005">
    <property type="protein sequence ID" value="EPH09056.1"/>
    <property type="molecule type" value="Genomic_DNA"/>
</dbReference>
<protein>
    <submittedName>
        <fullName evidence="1">Uncharacterized protein</fullName>
    </submittedName>
</protein>
<comment type="caution">
    <text evidence="1">The sequence shown here is derived from an EMBL/GenBank/DDBJ whole genome shotgun (WGS) entry which is preliminary data.</text>
</comment>
<dbReference type="Proteomes" id="UP000014539">
    <property type="component" value="Unassembled WGS sequence"/>
</dbReference>
<accession>S3XG23</accession>
<evidence type="ECO:0000313" key="1">
    <source>
        <dbReference type="EMBL" id="EPH09056.1"/>
    </source>
</evidence>
<reference evidence="1 2" key="1">
    <citation type="submission" date="2013-06" db="EMBL/GenBank/DDBJ databases">
        <title>The Genome Sequence of Campylobacter ureolyticus ACS-301-V-SCH3B.</title>
        <authorList>
            <consortium name="The Broad Institute Genomics Platform"/>
            <person name="Earl A."/>
            <person name="Ward D."/>
            <person name="Feldgarden M."/>
            <person name="Gevers D."/>
            <person name="Saerens B."/>
            <person name="Vaneechoutte M."/>
            <person name="Walker B."/>
            <person name="Young S."/>
            <person name="Zeng Q."/>
            <person name="Gargeya S."/>
            <person name="Fitzgerald M."/>
            <person name="Haas B."/>
            <person name="Abouelleil A."/>
            <person name="Allen A.W."/>
            <person name="Alvarado L."/>
            <person name="Arachchi H.M."/>
            <person name="Berlin A.M."/>
            <person name="Chapman S.B."/>
            <person name="Gainer-Dewar J."/>
            <person name="Goldberg J."/>
            <person name="Griggs A."/>
            <person name="Gujja S."/>
            <person name="Hansen M."/>
            <person name="Howarth C."/>
            <person name="Imamovic A."/>
            <person name="Ireland A."/>
            <person name="Larimer J."/>
            <person name="McCowan C."/>
            <person name="Murphy C."/>
            <person name="Pearson M."/>
            <person name="Poon T.W."/>
            <person name="Priest M."/>
            <person name="Roberts A."/>
            <person name="Saif S."/>
            <person name="Shea T."/>
            <person name="Sisk P."/>
            <person name="Sykes S."/>
            <person name="Wortman J."/>
            <person name="Nusbaum C."/>
            <person name="Birren B."/>
        </authorList>
    </citation>
    <scope>NUCLEOTIDE SEQUENCE [LARGE SCALE GENOMIC DNA]</scope>
    <source>
        <strain evidence="1 2">ACS-301-V-Sch3b</strain>
    </source>
</reference>
<dbReference type="RefSeq" id="WP_016646430.1">
    <property type="nucleotide sequence ID" value="NZ_KE340326.1"/>
</dbReference>
<gene>
    <name evidence="1" type="ORF">HMPREF9309_00575</name>
</gene>
<evidence type="ECO:0000313" key="2">
    <source>
        <dbReference type="Proteomes" id="UP000014539"/>
    </source>
</evidence>
<name>S3XG23_9BACT</name>